<sequence length="91" mass="10280">MLISFISFKNLLLEKIDWGEDLVLVGRQIERSKDQAGTLLALEGVRILRITPSYLVSIDMPFQPSSPKEARDDIIKDMINLVESVHVTTNP</sequence>
<dbReference type="EMBL" id="QRBE01000033">
    <property type="protein sequence ID" value="RDS78727.1"/>
    <property type="molecule type" value="Genomic_DNA"/>
</dbReference>
<dbReference type="Proteomes" id="UP000254258">
    <property type="component" value="Unassembled WGS sequence"/>
</dbReference>
<accession>A0A370WRR5</accession>
<evidence type="ECO:0000313" key="2">
    <source>
        <dbReference type="Proteomes" id="UP000254258"/>
    </source>
</evidence>
<name>A0A370WRR5_9GAMM</name>
<evidence type="ECO:0000313" key="1">
    <source>
        <dbReference type="EMBL" id="RDS78727.1"/>
    </source>
</evidence>
<gene>
    <name evidence="1" type="ORF">DWU98_21425</name>
</gene>
<comment type="caution">
    <text evidence="1">The sequence shown here is derived from an EMBL/GenBank/DDBJ whole genome shotgun (WGS) entry which is preliminary data.</text>
</comment>
<proteinExistence type="predicted"/>
<dbReference type="AlphaFoldDB" id="A0A370WRR5"/>
<keyword evidence="2" id="KW-1185">Reference proteome</keyword>
<organism evidence="1 2">
    <name type="scientific">Dyella monticola</name>
    <dbReference type="NCBI Taxonomy" id="1927958"/>
    <lineage>
        <taxon>Bacteria</taxon>
        <taxon>Pseudomonadati</taxon>
        <taxon>Pseudomonadota</taxon>
        <taxon>Gammaproteobacteria</taxon>
        <taxon>Lysobacterales</taxon>
        <taxon>Rhodanobacteraceae</taxon>
        <taxon>Dyella</taxon>
    </lineage>
</organism>
<protein>
    <submittedName>
        <fullName evidence="1">Uncharacterized protein</fullName>
    </submittedName>
</protein>
<reference evidence="1 2" key="1">
    <citation type="submission" date="2018-07" db="EMBL/GenBank/DDBJ databases">
        <title>Dyella monticola sp. nov. and Dyella psychrodurans sp. nov. isolated from monsoon evergreen broad-leaved forest soil of Dinghu Mountain, China.</title>
        <authorList>
            <person name="Gao Z."/>
            <person name="Qiu L."/>
        </authorList>
    </citation>
    <scope>NUCLEOTIDE SEQUENCE [LARGE SCALE GENOMIC DNA]</scope>
    <source>
        <strain evidence="1 2">4G-K06</strain>
    </source>
</reference>